<feature type="signal peptide" evidence="1">
    <location>
        <begin position="1"/>
        <end position="23"/>
    </location>
</feature>
<reference evidence="2" key="1">
    <citation type="journal article" date="2020" name="New Phytol.">
        <title>Comparative genomics reveals dynamic genome evolution in host specialist ectomycorrhizal fungi.</title>
        <authorList>
            <person name="Lofgren L.A."/>
            <person name="Nguyen N.H."/>
            <person name="Vilgalys R."/>
            <person name="Ruytinx J."/>
            <person name="Liao H.L."/>
            <person name="Branco S."/>
            <person name="Kuo A."/>
            <person name="LaButti K."/>
            <person name="Lipzen A."/>
            <person name="Andreopoulos W."/>
            <person name="Pangilinan J."/>
            <person name="Riley R."/>
            <person name="Hundley H."/>
            <person name="Na H."/>
            <person name="Barry K."/>
            <person name="Grigoriev I.V."/>
            <person name="Stajich J.E."/>
            <person name="Kennedy P.G."/>
        </authorList>
    </citation>
    <scope>NUCLEOTIDE SEQUENCE</scope>
    <source>
        <strain evidence="2">MN1</strain>
    </source>
</reference>
<dbReference type="AlphaFoldDB" id="A0A9P7E5F9"/>
<gene>
    <name evidence="2" type="ORF">BJ212DRAFT_1375696</name>
</gene>
<keyword evidence="3" id="KW-1185">Reference proteome</keyword>
<evidence type="ECO:0000313" key="2">
    <source>
        <dbReference type="EMBL" id="KAG1811217.1"/>
    </source>
</evidence>
<comment type="caution">
    <text evidence="2">The sequence shown here is derived from an EMBL/GenBank/DDBJ whole genome shotgun (WGS) entry which is preliminary data.</text>
</comment>
<proteinExistence type="predicted"/>
<dbReference type="EMBL" id="JABBWG010000030">
    <property type="protein sequence ID" value="KAG1811217.1"/>
    <property type="molecule type" value="Genomic_DNA"/>
</dbReference>
<evidence type="ECO:0008006" key="4">
    <source>
        <dbReference type="Google" id="ProtNLM"/>
    </source>
</evidence>
<dbReference type="GeneID" id="64630473"/>
<feature type="chain" id="PRO_5040120389" description="Secreted protein" evidence="1">
    <location>
        <begin position="24"/>
        <end position="95"/>
    </location>
</feature>
<dbReference type="Proteomes" id="UP000807769">
    <property type="component" value="Unassembled WGS sequence"/>
</dbReference>
<keyword evidence="1" id="KW-0732">Signal</keyword>
<evidence type="ECO:0000313" key="3">
    <source>
        <dbReference type="Proteomes" id="UP000807769"/>
    </source>
</evidence>
<dbReference type="RefSeq" id="XP_041189877.1">
    <property type="nucleotide sequence ID" value="XM_041336456.1"/>
</dbReference>
<protein>
    <recommendedName>
        <fullName evidence="4">Secreted protein</fullName>
    </recommendedName>
</protein>
<organism evidence="2 3">
    <name type="scientific">Suillus subaureus</name>
    <dbReference type="NCBI Taxonomy" id="48587"/>
    <lineage>
        <taxon>Eukaryota</taxon>
        <taxon>Fungi</taxon>
        <taxon>Dikarya</taxon>
        <taxon>Basidiomycota</taxon>
        <taxon>Agaricomycotina</taxon>
        <taxon>Agaricomycetes</taxon>
        <taxon>Agaricomycetidae</taxon>
        <taxon>Boletales</taxon>
        <taxon>Suillineae</taxon>
        <taxon>Suillaceae</taxon>
        <taxon>Suillus</taxon>
    </lineage>
</organism>
<accession>A0A9P7E5F9</accession>
<sequence length="95" mass="10669">MLDIGKFLLVIFFALCRLGTLSALRHLHEIPPASGAIVSITSCYVAVRSTSSVSSLRFFPHYYGDLCFISRRCWTTNFDNTIDFLFPAILEDAMS</sequence>
<evidence type="ECO:0000256" key="1">
    <source>
        <dbReference type="SAM" id="SignalP"/>
    </source>
</evidence>
<name>A0A9P7E5F9_9AGAM</name>